<evidence type="ECO:0000313" key="3">
    <source>
        <dbReference type="Proteomes" id="UP001642540"/>
    </source>
</evidence>
<dbReference type="Proteomes" id="UP001642540">
    <property type="component" value="Unassembled WGS sequence"/>
</dbReference>
<evidence type="ECO:0000313" key="2">
    <source>
        <dbReference type="EMBL" id="CAL8072634.1"/>
    </source>
</evidence>
<keyword evidence="1" id="KW-0175">Coiled coil</keyword>
<evidence type="ECO:0000256" key="1">
    <source>
        <dbReference type="SAM" id="Coils"/>
    </source>
</evidence>
<sequence length="211" mass="24629">MEGASTSAVTGSHRASFNAAYTTLEQSIRNFSKEKLMYEQTIEGLNEQIALVKESFQRLNLEHQDLMAENQRLMTIQDENEKTRHGVDALIASVERKQEIIQDTVYGFESIEQDFLSRYDAHEEFLYCLKYRQIQLVQCFEEANKQNESLRMSLGDVEKKYQFATQQLSEAKLQMEENSANFLEEKSRLIDEYQGIIDELVKHEEDTELYA</sequence>
<feature type="coiled-coil region" evidence="1">
    <location>
        <begin position="140"/>
        <end position="181"/>
    </location>
</feature>
<name>A0ABP1PPD7_9HEXA</name>
<feature type="coiled-coil region" evidence="1">
    <location>
        <begin position="28"/>
        <end position="62"/>
    </location>
</feature>
<comment type="caution">
    <text evidence="2">The sequence shown here is derived from an EMBL/GenBank/DDBJ whole genome shotgun (WGS) entry which is preliminary data.</text>
</comment>
<organism evidence="2 3">
    <name type="scientific">Orchesella dallaii</name>
    <dbReference type="NCBI Taxonomy" id="48710"/>
    <lineage>
        <taxon>Eukaryota</taxon>
        <taxon>Metazoa</taxon>
        <taxon>Ecdysozoa</taxon>
        <taxon>Arthropoda</taxon>
        <taxon>Hexapoda</taxon>
        <taxon>Collembola</taxon>
        <taxon>Entomobryomorpha</taxon>
        <taxon>Entomobryoidea</taxon>
        <taxon>Orchesellidae</taxon>
        <taxon>Orchesellinae</taxon>
        <taxon>Orchesella</taxon>
    </lineage>
</organism>
<reference evidence="2 3" key="1">
    <citation type="submission" date="2024-08" db="EMBL/GenBank/DDBJ databases">
        <authorList>
            <person name="Cucini C."/>
            <person name="Frati F."/>
        </authorList>
    </citation>
    <scope>NUCLEOTIDE SEQUENCE [LARGE SCALE GENOMIC DNA]</scope>
</reference>
<protein>
    <submittedName>
        <fullName evidence="2">Uncharacterized protein</fullName>
    </submittedName>
</protein>
<dbReference type="EMBL" id="CAXLJM020000007">
    <property type="protein sequence ID" value="CAL8072634.1"/>
    <property type="molecule type" value="Genomic_DNA"/>
</dbReference>
<accession>A0ABP1PPD7</accession>
<gene>
    <name evidence="2" type="ORF">ODALV1_LOCUS2258</name>
</gene>
<keyword evidence="3" id="KW-1185">Reference proteome</keyword>
<proteinExistence type="predicted"/>